<organism evidence="1 2">
    <name type="scientific">Chryseobacterium populi</name>
    <dbReference type="NCBI Taxonomy" id="1144316"/>
    <lineage>
        <taxon>Bacteria</taxon>
        <taxon>Pseudomonadati</taxon>
        <taxon>Bacteroidota</taxon>
        <taxon>Flavobacteriia</taxon>
        <taxon>Flavobacteriales</taxon>
        <taxon>Weeksellaceae</taxon>
        <taxon>Chryseobacterium group</taxon>
        <taxon>Chryseobacterium</taxon>
    </lineage>
</organism>
<dbReference type="Pfam" id="PF13366">
    <property type="entry name" value="PDDEXK_3"/>
    <property type="match status" value="1"/>
</dbReference>
<evidence type="ECO:0000313" key="2">
    <source>
        <dbReference type="Proteomes" id="UP000007509"/>
    </source>
</evidence>
<comment type="caution">
    <text evidence="1">The sequence shown here is derived from an EMBL/GenBank/DDBJ whole genome shotgun (WGS) entry which is preliminary data.</text>
</comment>
<protein>
    <recommendedName>
        <fullName evidence="3">GxxExxY protein</fullName>
    </recommendedName>
</protein>
<dbReference type="PATRIC" id="fig|1144316.3.peg.2669"/>
<accession>J3CFS6</accession>
<evidence type="ECO:0008006" key="3">
    <source>
        <dbReference type="Google" id="ProtNLM"/>
    </source>
</evidence>
<reference evidence="1 2" key="1">
    <citation type="journal article" date="2012" name="J. Bacteriol.">
        <title>Twenty-one genome sequences from Pseudomonas species and 19 genome sequences from diverse bacteria isolated from the rhizosphere and endosphere of Populus deltoides.</title>
        <authorList>
            <person name="Brown S.D."/>
            <person name="Utturkar S.M."/>
            <person name="Klingeman D.M."/>
            <person name="Johnson C.M."/>
            <person name="Martin S.L."/>
            <person name="Land M.L."/>
            <person name="Lu T.Y."/>
            <person name="Schadt C.W."/>
            <person name="Doktycz M.J."/>
            <person name="Pelletier D.A."/>
        </authorList>
    </citation>
    <scope>NUCLEOTIDE SEQUENCE [LARGE SCALE GENOMIC DNA]</scope>
    <source>
        <strain evidence="1 2">CF314</strain>
    </source>
</reference>
<dbReference type="InterPro" id="IPR026350">
    <property type="entry name" value="GxxExxY"/>
</dbReference>
<dbReference type="EMBL" id="AKJY01000050">
    <property type="protein sequence ID" value="EJL70789.1"/>
    <property type="molecule type" value="Genomic_DNA"/>
</dbReference>
<dbReference type="AlphaFoldDB" id="J3CFS6"/>
<gene>
    <name evidence="1" type="ORF">PMI13_02651</name>
</gene>
<sequence length="135" mass="15882">MQKTTQMTENEISKIVFEIGLKIHRKLGVGLFESIYEECLFYELQKTELKVERQKFLNIQYEDLLLEKAFKMDLLIEHKVVLEIKSVDVLNNFHAAQLKNYLRLGNYKLGMLINFNSQLFKNGVKRIANGLNELK</sequence>
<evidence type="ECO:0000313" key="1">
    <source>
        <dbReference type="EMBL" id="EJL70789.1"/>
    </source>
</evidence>
<dbReference type="NCBIfam" id="TIGR04256">
    <property type="entry name" value="GxxExxY"/>
    <property type="match status" value="1"/>
</dbReference>
<name>J3CFS6_9FLAO</name>
<dbReference type="Proteomes" id="UP000007509">
    <property type="component" value="Unassembled WGS sequence"/>
</dbReference>
<proteinExistence type="predicted"/>
<keyword evidence="2" id="KW-1185">Reference proteome</keyword>